<evidence type="ECO:0000256" key="4">
    <source>
        <dbReference type="SAM" id="MobiDB-lite"/>
    </source>
</evidence>
<dbReference type="PANTHER" id="PTHR12446">
    <property type="entry name" value="TESMIN/TSO1-RELATED"/>
    <property type="match status" value="1"/>
</dbReference>
<dbReference type="Pfam" id="PF03638">
    <property type="entry name" value="TCR"/>
    <property type="match status" value="2"/>
</dbReference>
<feature type="compositionally biased region" description="Basic residues" evidence="4">
    <location>
        <begin position="8"/>
        <end position="20"/>
    </location>
</feature>
<dbReference type="OrthoDB" id="6283463at2759"/>
<feature type="region of interest" description="Disordered" evidence="4">
    <location>
        <begin position="267"/>
        <end position="286"/>
    </location>
</feature>
<dbReference type="STRING" id="63057.A0A2P5ES95"/>
<evidence type="ECO:0000313" key="7">
    <source>
        <dbReference type="Proteomes" id="UP000237000"/>
    </source>
</evidence>
<dbReference type="PROSITE" id="PS51634">
    <property type="entry name" value="CRC"/>
    <property type="match status" value="1"/>
</dbReference>
<evidence type="ECO:0000313" key="6">
    <source>
        <dbReference type="EMBL" id="PON88414.1"/>
    </source>
</evidence>
<dbReference type="PANTHER" id="PTHR12446:SF64">
    <property type="entry name" value="TESMIN_TSO1-LIKE CXC DOMAIN-CONTAINING PROTEIN"/>
    <property type="match status" value="1"/>
</dbReference>
<evidence type="ECO:0000256" key="2">
    <source>
        <dbReference type="ARBA" id="ARBA00007267"/>
    </source>
</evidence>
<feature type="region of interest" description="Disordered" evidence="4">
    <location>
        <begin position="1"/>
        <end position="20"/>
    </location>
</feature>
<feature type="domain" description="CRC" evidence="5">
    <location>
        <begin position="97"/>
        <end position="221"/>
    </location>
</feature>
<dbReference type="AlphaFoldDB" id="A0A2P5ES95"/>
<organism evidence="6 7">
    <name type="scientific">Trema orientale</name>
    <name type="common">Charcoal tree</name>
    <name type="synonym">Celtis orientalis</name>
    <dbReference type="NCBI Taxonomy" id="63057"/>
    <lineage>
        <taxon>Eukaryota</taxon>
        <taxon>Viridiplantae</taxon>
        <taxon>Streptophyta</taxon>
        <taxon>Embryophyta</taxon>
        <taxon>Tracheophyta</taxon>
        <taxon>Spermatophyta</taxon>
        <taxon>Magnoliopsida</taxon>
        <taxon>eudicotyledons</taxon>
        <taxon>Gunneridae</taxon>
        <taxon>Pentapetalae</taxon>
        <taxon>rosids</taxon>
        <taxon>fabids</taxon>
        <taxon>Rosales</taxon>
        <taxon>Cannabaceae</taxon>
        <taxon>Trema</taxon>
    </lineage>
</organism>
<sequence length="439" mass="49183">MEISRQIQMKRRRGRYSGSRSRAKNLVKQLDFTLLGGLSSSVVASTSSSPDRFPSLANPSLELHLSPPNPLFTEKIESSASQLRAHAGKADNSTLEHQRQCGCKQTKCLKLYCECFASGIYCSRCNCVDCHNNIENESMRNAAVESILERNRGAFRQRIAESQHLTPDIKVLNKDTQFGGKYKKGCQCKKTLCRKKYCECFHANIPCSAYCKCLDCENHEGREERLVLSPKDCFDAETCVRKANATAAAAIRLPGPTFCLVSSKREGQEPSGTIEKNTPIQVNPLTISGSPPPFSVSPLEYREPSCFNSKFVLPVKSFTLEKQATEENRRAAVRGLKEKKNSQSPQDVREMFLDDHMNENGVNTKLFKAANVNGHKEMEFCDEKVTMLGGAASPNKNLKQGHNVTNVCMEQERLVLTNFRDFLRRIISCGNMKGKIRVY</sequence>
<accession>A0A2P5ES95</accession>
<dbReference type="SMART" id="SM01114">
    <property type="entry name" value="CXC"/>
    <property type="match status" value="2"/>
</dbReference>
<dbReference type="InParanoid" id="A0A2P5ES95"/>
<dbReference type="InterPro" id="IPR033467">
    <property type="entry name" value="Tesmin/TSO1-like_CXC"/>
</dbReference>
<feature type="compositionally biased region" description="Polar residues" evidence="4">
    <location>
        <begin position="270"/>
        <end position="286"/>
    </location>
</feature>
<dbReference type="EMBL" id="JXTC01000106">
    <property type="protein sequence ID" value="PON88414.1"/>
    <property type="molecule type" value="Genomic_DNA"/>
</dbReference>
<evidence type="ECO:0000256" key="1">
    <source>
        <dbReference type="ARBA" id="ARBA00004123"/>
    </source>
</evidence>
<evidence type="ECO:0000256" key="3">
    <source>
        <dbReference type="ARBA" id="ARBA00023242"/>
    </source>
</evidence>
<dbReference type="GO" id="GO:0006355">
    <property type="term" value="P:regulation of DNA-templated transcription"/>
    <property type="evidence" value="ECO:0007669"/>
    <property type="project" value="TreeGrafter"/>
</dbReference>
<dbReference type="InterPro" id="IPR005172">
    <property type="entry name" value="CRC"/>
</dbReference>
<proteinExistence type="inferred from homology"/>
<dbReference type="GO" id="GO:0005634">
    <property type="term" value="C:nucleus"/>
    <property type="evidence" value="ECO:0007669"/>
    <property type="project" value="UniProtKB-SubCell"/>
</dbReference>
<name>A0A2P5ES95_TREOI</name>
<keyword evidence="3" id="KW-0539">Nucleus</keyword>
<comment type="similarity">
    <text evidence="2">Belongs to the lin-54 family.</text>
</comment>
<gene>
    <name evidence="6" type="ORF">TorRG33x02_157800</name>
</gene>
<keyword evidence="7" id="KW-1185">Reference proteome</keyword>
<dbReference type="InterPro" id="IPR028307">
    <property type="entry name" value="Lin-54_fam"/>
</dbReference>
<dbReference type="Proteomes" id="UP000237000">
    <property type="component" value="Unassembled WGS sequence"/>
</dbReference>
<comment type="subcellular location">
    <subcellularLocation>
        <location evidence="1">Nucleus</location>
    </subcellularLocation>
</comment>
<comment type="caution">
    <text evidence="6">The sequence shown here is derived from an EMBL/GenBank/DDBJ whole genome shotgun (WGS) entry which is preliminary data.</text>
</comment>
<reference evidence="7" key="1">
    <citation type="submission" date="2016-06" db="EMBL/GenBank/DDBJ databases">
        <title>Parallel loss of symbiosis genes in relatives of nitrogen-fixing non-legume Parasponia.</title>
        <authorList>
            <person name="Van Velzen R."/>
            <person name="Holmer R."/>
            <person name="Bu F."/>
            <person name="Rutten L."/>
            <person name="Van Zeijl A."/>
            <person name="Liu W."/>
            <person name="Santuari L."/>
            <person name="Cao Q."/>
            <person name="Sharma T."/>
            <person name="Shen D."/>
            <person name="Roswanjaya Y."/>
            <person name="Wardhani T."/>
            <person name="Kalhor M.S."/>
            <person name="Jansen J."/>
            <person name="Van den Hoogen J."/>
            <person name="Gungor B."/>
            <person name="Hartog M."/>
            <person name="Hontelez J."/>
            <person name="Verver J."/>
            <person name="Yang W.-C."/>
            <person name="Schijlen E."/>
            <person name="Repin R."/>
            <person name="Schilthuizen M."/>
            <person name="Schranz E."/>
            <person name="Heidstra R."/>
            <person name="Miyata K."/>
            <person name="Fedorova E."/>
            <person name="Kohlen W."/>
            <person name="Bisseling T."/>
            <person name="Smit S."/>
            <person name="Geurts R."/>
        </authorList>
    </citation>
    <scope>NUCLEOTIDE SEQUENCE [LARGE SCALE GENOMIC DNA]</scope>
    <source>
        <strain evidence="7">cv. RG33-2</strain>
    </source>
</reference>
<protein>
    <submittedName>
        <fullName evidence="6">Lin-54-like</fullName>
    </submittedName>
</protein>
<evidence type="ECO:0000259" key="5">
    <source>
        <dbReference type="PROSITE" id="PS51634"/>
    </source>
</evidence>